<comment type="similarity">
    <text evidence="2 12">Belongs to the ENDOU family.</text>
</comment>
<keyword evidence="6 12" id="KW-0255">Endonuclease</keyword>
<dbReference type="InterPro" id="IPR039787">
    <property type="entry name" value="ENDOU"/>
</dbReference>
<keyword evidence="11" id="KW-0456">Lyase</keyword>
<dbReference type="KEGG" id="spu:594465"/>
<dbReference type="GO" id="GO:0016787">
    <property type="term" value="F:hydrolase activity"/>
    <property type="evidence" value="ECO:0007669"/>
    <property type="project" value="UniProtKB-KW"/>
</dbReference>
<feature type="domain" description="SMB" evidence="13">
    <location>
        <begin position="24"/>
        <end position="69"/>
    </location>
</feature>
<feature type="chain" id="PRO_5029933519" description="Uridylate-specific endoribonuclease" evidence="12">
    <location>
        <begin position="25"/>
        <end position="337"/>
    </location>
</feature>
<dbReference type="SMART" id="SM00201">
    <property type="entry name" value="SO"/>
    <property type="match status" value="1"/>
</dbReference>
<reference evidence="16" key="1">
    <citation type="submission" date="2015-02" db="EMBL/GenBank/DDBJ databases">
        <title>Genome sequencing for Strongylocentrotus purpuratus.</title>
        <authorList>
            <person name="Murali S."/>
            <person name="Liu Y."/>
            <person name="Vee V."/>
            <person name="English A."/>
            <person name="Wang M."/>
            <person name="Skinner E."/>
            <person name="Han Y."/>
            <person name="Muzny D.M."/>
            <person name="Worley K.C."/>
            <person name="Gibbs R.A."/>
        </authorList>
    </citation>
    <scope>NUCLEOTIDE SEQUENCE</scope>
</reference>
<feature type="domain" description="EndoU" evidence="14">
    <location>
        <begin position="79"/>
        <end position="337"/>
    </location>
</feature>
<evidence type="ECO:0000256" key="9">
    <source>
        <dbReference type="ARBA" id="ARBA00023157"/>
    </source>
</evidence>
<keyword evidence="16" id="KW-1185">Reference proteome</keyword>
<keyword evidence="5 12" id="KW-0479">Metal-binding</keyword>
<feature type="signal peptide" evidence="12">
    <location>
        <begin position="1"/>
        <end position="24"/>
    </location>
</feature>
<evidence type="ECO:0000256" key="3">
    <source>
        <dbReference type="ARBA" id="ARBA00011245"/>
    </source>
</evidence>
<name>A0A7M7SXM9_STRPU</name>
<sequence length="337" mass="37748">MGNLPNQVLQTLILLLVTVIAVQAVTSCRGRCGGSFRRDNQCQCNRACARFGDCCHDYQTLCDGGGRPGGAPVAKQPISSGDISRLAHSLWTADTNRVPGMMYSIRKQTRISHLYRRRDRAPKSLFTNVLPAALYGPTLTPFRALLNNYERSTGVAERTTTTEQREIDAFLTAIFNTDVIQSTYNLLYNKGHFSSKADFKDFMKTTWFGLYSRSGGTLDSSAFEHTFVGEMKNGAVTGFHNWIQFCLQERAGNLNYYGYRSEKQPNQLLLQFNWSGQVKTLSSIMYGVSPEFELALFSVCFIARPSDLCTFTLNGHNVAIRTWKIEGDKLGAAYFHV</sequence>
<dbReference type="GO" id="GO:0004521">
    <property type="term" value="F:RNA endonuclease activity"/>
    <property type="evidence" value="ECO:0000318"/>
    <property type="project" value="GO_Central"/>
</dbReference>
<dbReference type="PANTHER" id="PTHR12439">
    <property type="entry name" value="PLACENTAL PROTEIN 11-RELATED"/>
    <property type="match status" value="1"/>
</dbReference>
<protein>
    <recommendedName>
        <fullName evidence="12">Uridylate-specific endoribonuclease</fullName>
        <ecNumber evidence="12">4.6.1.-</ecNumber>
    </recommendedName>
</protein>
<evidence type="ECO:0000259" key="13">
    <source>
        <dbReference type="PROSITE" id="PS50958"/>
    </source>
</evidence>
<dbReference type="AlphaFoldDB" id="A0A7M7SXM9"/>
<accession>A0A7M7SXM9</accession>
<evidence type="ECO:0000313" key="15">
    <source>
        <dbReference type="EnsemblMetazoa" id="XP_030838851"/>
    </source>
</evidence>
<evidence type="ECO:0000256" key="8">
    <source>
        <dbReference type="ARBA" id="ARBA00022884"/>
    </source>
</evidence>
<dbReference type="InterPro" id="IPR001212">
    <property type="entry name" value="Somatomedin_B_dom"/>
</dbReference>
<comment type="cofactor">
    <cofactor evidence="1 12">
        <name>Mn(2+)</name>
        <dbReference type="ChEBI" id="CHEBI:29035"/>
    </cofactor>
</comment>
<dbReference type="PROSITE" id="PS51959">
    <property type="entry name" value="ENDOU"/>
    <property type="match status" value="1"/>
</dbReference>
<dbReference type="InParanoid" id="A0A7M7SXM9"/>
<dbReference type="GO" id="GO:0003723">
    <property type="term" value="F:RNA binding"/>
    <property type="evidence" value="ECO:0007669"/>
    <property type="project" value="UniProtKB-UniRule"/>
</dbReference>
<dbReference type="OMA" id="PGRACHL"/>
<dbReference type="SUPFAM" id="SSF142877">
    <property type="entry name" value="EndoU-like"/>
    <property type="match status" value="1"/>
</dbReference>
<dbReference type="GO" id="GO:0016829">
    <property type="term" value="F:lyase activity"/>
    <property type="evidence" value="ECO:0007669"/>
    <property type="project" value="UniProtKB-KW"/>
</dbReference>
<dbReference type="InterPro" id="IPR018998">
    <property type="entry name" value="EndoU_C"/>
</dbReference>
<reference evidence="15" key="2">
    <citation type="submission" date="2021-01" db="UniProtKB">
        <authorList>
            <consortium name="EnsemblMetazoa"/>
        </authorList>
    </citation>
    <scope>IDENTIFICATION</scope>
</reference>
<evidence type="ECO:0000256" key="7">
    <source>
        <dbReference type="ARBA" id="ARBA00022801"/>
    </source>
</evidence>
<evidence type="ECO:0000256" key="5">
    <source>
        <dbReference type="ARBA" id="ARBA00022723"/>
    </source>
</evidence>
<keyword evidence="10 12" id="KW-0464">Manganese</keyword>
<dbReference type="OrthoDB" id="430326at2759"/>
<evidence type="ECO:0000256" key="6">
    <source>
        <dbReference type="ARBA" id="ARBA00022759"/>
    </source>
</evidence>
<dbReference type="PROSITE" id="PS00524">
    <property type="entry name" value="SMB_1"/>
    <property type="match status" value="1"/>
</dbReference>
<proteinExistence type="inferred from homology"/>
<dbReference type="EnsemblMetazoa" id="XM_030982991">
    <property type="protein sequence ID" value="XP_030838851"/>
    <property type="gene ID" value="LOC594465"/>
</dbReference>
<comment type="catalytic activity">
    <reaction evidence="12">
        <text>ribonucleotidyl-uridine-RNA = a 5'-end dephospho-uridine-RNA + a 3'-end 2',3'-cyclophospho-ribonucleotide-RNA</text>
        <dbReference type="Rhea" id="RHEA:67792"/>
        <dbReference type="Rhea" id="RHEA-COMP:10464"/>
        <dbReference type="Rhea" id="RHEA-COMP:17354"/>
        <dbReference type="Rhea" id="RHEA-COMP:17356"/>
        <dbReference type="ChEBI" id="CHEBI:83064"/>
        <dbReference type="ChEBI" id="CHEBI:173117"/>
        <dbReference type="ChEBI" id="CHEBI:173224"/>
    </reaction>
</comment>
<dbReference type="Gene3D" id="4.10.410.20">
    <property type="match status" value="1"/>
</dbReference>
<keyword evidence="7 12" id="KW-0378">Hydrolase</keyword>
<dbReference type="InterPro" id="IPR037227">
    <property type="entry name" value="EndoU-like"/>
</dbReference>
<keyword evidence="4 12" id="KW-0540">Nuclease</keyword>
<dbReference type="RefSeq" id="XP_030838851.1">
    <property type="nucleotide sequence ID" value="XM_030982991.1"/>
</dbReference>
<evidence type="ECO:0000256" key="2">
    <source>
        <dbReference type="ARBA" id="ARBA00010168"/>
    </source>
</evidence>
<evidence type="ECO:0000256" key="4">
    <source>
        <dbReference type="ARBA" id="ARBA00022722"/>
    </source>
</evidence>
<dbReference type="SUPFAM" id="SSF90188">
    <property type="entry name" value="Somatomedin B domain"/>
    <property type="match status" value="1"/>
</dbReference>
<comment type="subunit">
    <text evidence="3 12">Monomer.</text>
</comment>
<keyword evidence="9" id="KW-1015">Disulfide bond</keyword>
<dbReference type="PROSITE" id="PS50958">
    <property type="entry name" value="SMB_2"/>
    <property type="match status" value="1"/>
</dbReference>
<dbReference type="Proteomes" id="UP000007110">
    <property type="component" value="Unassembled WGS sequence"/>
</dbReference>
<keyword evidence="8 12" id="KW-0694">RNA-binding</keyword>
<dbReference type="FunCoup" id="A0A7M7SXM9">
    <property type="interactions" value="708"/>
</dbReference>
<dbReference type="GO" id="GO:0046872">
    <property type="term" value="F:metal ion binding"/>
    <property type="evidence" value="ECO:0007669"/>
    <property type="project" value="UniProtKB-UniRule"/>
</dbReference>
<keyword evidence="12" id="KW-0732">Signal</keyword>
<evidence type="ECO:0000256" key="1">
    <source>
        <dbReference type="ARBA" id="ARBA00001936"/>
    </source>
</evidence>
<organism evidence="15 16">
    <name type="scientific">Strongylocentrotus purpuratus</name>
    <name type="common">Purple sea urchin</name>
    <dbReference type="NCBI Taxonomy" id="7668"/>
    <lineage>
        <taxon>Eukaryota</taxon>
        <taxon>Metazoa</taxon>
        <taxon>Echinodermata</taxon>
        <taxon>Eleutherozoa</taxon>
        <taxon>Echinozoa</taxon>
        <taxon>Echinoidea</taxon>
        <taxon>Euechinoidea</taxon>
        <taxon>Echinacea</taxon>
        <taxon>Camarodonta</taxon>
        <taxon>Echinidea</taxon>
        <taxon>Strongylocentrotidae</taxon>
        <taxon>Strongylocentrotus</taxon>
    </lineage>
</organism>
<dbReference type="CDD" id="cd21159">
    <property type="entry name" value="XendoU"/>
    <property type="match status" value="1"/>
</dbReference>
<dbReference type="GeneID" id="594465"/>
<dbReference type="Pfam" id="PF09412">
    <property type="entry name" value="XendoU"/>
    <property type="match status" value="1"/>
</dbReference>
<evidence type="ECO:0000256" key="12">
    <source>
        <dbReference type="RuleBase" id="RU367085"/>
    </source>
</evidence>
<evidence type="ECO:0000256" key="10">
    <source>
        <dbReference type="ARBA" id="ARBA00023211"/>
    </source>
</evidence>
<evidence type="ECO:0000259" key="14">
    <source>
        <dbReference type="PROSITE" id="PS51959"/>
    </source>
</evidence>
<evidence type="ECO:0000256" key="11">
    <source>
        <dbReference type="ARBA" id="ARBA00023239"/>
    </source>
</evidence>
<dbReference type="Pfam" id="PF01033">
    <property type="entry name" value="Somatomedin_B"/>
    <property type="match status" value="1"/>
</dbReference>
<evidence type="ECO:0000313" key="16">
    <source>
        <dbReference type="Proteomes" id="UP000007110"/>
    </source>
</evidence>
<dbReference type="EC" id="4.6.1.-" evidence="12"/>
<dbReference type="InterPro" id="IPR036024">
    <property type="entry name" value="Somatomedin_B-like_dom_sf"/>
</dbReference>
<dbReference type="PANTHER" id="PTHR12439:SF42">
    <property type="entry name" value="ENDORIBONUCLEASE-RELATED"/>
    <property type="match status" value="1"/>
</dbReference>